<keyword evidence="3" id="KW-1185">Reference proteome</keyword>
<evidence type="ECO:0000313" key="2">
    <source>
        <dbReference type="EMBL" id="QDP94967.1"/>
    </source>
</evidence>
<organism evidence="2 3">
    <name type="scientific">Microlunatus elymi</name>
    <dbReference type="NCBI Taxonomy" id="2596828"/>
    <lineage>
        <taxon>Bacteria</taxon>
        <taxon>Bacillati</taxon>
        <taxon>Actinomycetota</taxon>
        <taxon>Actinomycetes</taxon>
        <taxon>Propionibacteriales</taxon>
        <taxon>Propionibacteriaceae</taxon>
        <taxon>Microlunatus</taxon>
    </lineage>
</organism>
<dbReference type="RefSeq" id="WP_143984952.1">
    <property type="nucleotide sequence ID" value="NZ_CP041692.1"/>
</dbReference>
<dbReference type="KEGG" id="mik:FOE78_02690"/>
<feature type="domain" description="Helix-turn-helix" evidence="1">
    <location>
        <begin position="35"/>
        <end position="83"/>
    </location>
</feature>
<evidence type="ECO:0000313" key="3">
    <source>
        <dbReference type="Proteomes" id="UP000319263"/>
    </source>
</evidence>
<dbReference type="NCBIfam" id="TIGR01764">
    <property type="entry name" value="excise"/>
    <property type="match status" value="1"/>
</dbReference>
<dbReference type="Pfam" id="PF12728">
    <property type="entry name" value="HTH_17"/>
    <property type="match status" value="1"/>
</dbReference>
<dbReference type="EMBL" id="CP041692">
    <property type="protein sequence ID" value="QDP94967.1"/>
    <property type="molecule type" value="Genomic_DNA"/>
</dbReference>
<dbReference type="GO" id="GO:0003677">
    <property type="term" value="F:DNA binding"/>
    <property type="evidence" value="ECO:0007669"/>
    <property type="project" value="InterPro"/>
</dbReference>
<dbReference type="InterPro" id="IPR010093">
    <property type="entry name" value="SinI_DNA-bd"/>
</dbReference>
<gene>
    <name evidence="2" type="ORF">FOE78_02690</name>
</gene>
<proteinExistence type="predicted"/>
<reference evidence="2 3" key="1">
    <citation type="submission" date="2019-07" db="EMBL/GenBank/DDBJ databases">
        <title>Microlunatus dokdonensis sp. nov. isolated from the rhizospheric soil of the wild plant Elymus tsukushiensis.</title>
        <authorList>
            <person name="Ghim S.-Y."/>
            <person name="Hwang Y.-J."/>
            <person name="Son J.-S."/>
            <person name="Shin J.-H."/>
        </authorList>
    </citation>
    <scope>NUCLEOTIDE SEQUENCE [LARGE SCALE GENOMIC DNA]</scope>
    <source>
        <strain evidence="2 3">KUDC0627</strain>
    </source>
</reference>
<accession>A0A516PUV3</accession>
<dbReference type="AlphaFoldDB" id="A0A516PUV3"/>
<name>A0A516PUV3_9ACTN</name>
<sequence length="93" mass="10422">MYELNEHQVTSTSAPIDESCSDIHVHTEIDAPTLLLRIEDAAARLGIARSMMYELVRSGEVESVRVGRLRRIPVECLEEYVSRLRAQTHAASA</sequence>
<dbReference type="OrthoDB" id="1093249at2"/>
<evidence type="ECO:0000259" key="1">
    <source>
        <dbReference type="Pfam" id="PF12728"/>
    </source>
</evidence>
<protein>
    <submittedName>
        <fullName evidence="2">Helix-turn-helix domain-containing protein</fullName>
    </submittedName>
</protein>
<dbReference type="InterPro" id="IPR041657">
    <property type="entry name" value="HTH_17"/>
</dbReference>
<dbReference type="Proteomes" id="UP000319263">
    <property type="component" value="Chromosome"/>
</dbReference>